<feature type="binding site" evidence="17">
    <location>
        <begin position="425"/>
        <end position="429"/>
    </location>
    <ligand>
        <name>AMP</name>
        <dbReference type="ChEBI" id="CHEBI:456215"/>
    </ligand>
</feature>
<feature type="binding site" evidence="17">
    <location>
        <position position="454"/>
    </location>
    <ligand>
        <name>AMP</name>
        <dbReference type="ChEBI" id="CHEBI:456215"/>
    </ligand>
</feature>
<dbReference type="EC" id="4.2.1.136" evidence="19"/>
<keyword evidence="9 18" id="KW-0630">Potassium</keyword>
<dbReference type="Pfam" id="PF01256">
    <property type="entry name" value="Carb_kinase"/>
    <property type="match status" value="1"/>
</dbReference>
<dbReference type="Pfam" id="PF03853">
    <property type="entry name" value="YjeF_N"/>
    <property type="match status" value="1"/>
</dbReference>
<evidence type="ECO:0000313" key="22">
    <source>
        <dbReference type="EMBL" id="HIU64562.1"/>
    </source>
</evidence>
<dbReference type="GO" id="GO:0052856">
    <property type="term" value="F:NAD(P)HX epimerase activity"/>
    <property type="evidence" value="ECO:0007669"/>
    <property type="project" value="UniProtKB-UniRule"/>
</dbReference>
<comment type="subunit">
    <text evidence="17">Homotetramer.</text>
</comment>
<comment type="similarity">
    <text evidence="18">Belongs to the NnrE/AIBP family.</text>
</comment>
<dbReference type="InterPro" id="IPR030677">
    <property type="entry name" value="Nnr"/>
</dbReference>
<sequence>MKLFYSEEIRKMDEVAISEIGLPGFTLMETAGRQVAENTLEFLGSVINKKVIVFCGSGNNAGDAFACARYLYNRGVQLTVVLVANQNYHGDTLLQFNLLKQCTKIRILTMNTEVEKDQVKLSGKFADLVIDGILGTGFHGETRGSVAEAIDLINAFALPVVAIDLPSGVLPDSGKIAKNAVQATITVTMTALKPGLVLYPGANFAGKIVVADLGIPHDYVEQLPSDKELITACLVAGILPQRPKNAHKGLSGRVMLVAGSPGLTGAAALAGEAAVLAGAGLVKLFTPLSTKDILAIKLTEVMVYGLIERLPGILGGGAVGEILQKAAEADVLALGPGLGVAEATLEAIREVVRDSEKPLVLDADALRALQGHTEILKSLRVPKVLTPHPGEMALLTGLAAAKIDENRIAVAAQYAQEWDCVLVLKGAPTVVAWPNGAIYVNTSGNEGMATGGSGDVLTGLIAALMAQGLPAEDAAVAGVWLHGRAADVAAQKGKIGLTAGLIAKCLPQARQVLEETVSQKNS</sequence>
<evidence type="ECO:0000256" key="19">
    <source>
        <dbReference type="PIRNR" id="PIRNR017184"/>
    </source>
</evidence>
<evidence type="ECO:0000256" key="17">
    <source>
        <dbReference type="HAMAP-Rule" id="MF_01965"/>
    </source>
</evidence>
<keyword evidence="5 18" id="KW-0479">Metal-binding</keyword>
<comment type="cofactor">
    <cofactor evidence="18 19">
        <name>K(+)</name>
        <dbReference type="ChEBI" id="CHEBI:29103"/>
    </cofactor>
    <text evidence="18 19">Binds 1 potassium ion per subunit.</text>
</comment>
<dbReference type="Gene3D" id="3.40.50.10260">
    <property type="entry name" value="YjeF N-terminal domain"/>
    <property type="match status" value="1"/>
</dbReference>
<dbReference type="CDD" id="cd01171">
    <property type="entry name" value="YXKO-related"/>
    <property type="match status" value="1"/>
</dbReference>
<comment type="catalytic activity">
    <reaction evidence="1 18 19">
        <text>(6R)-NADHX = (6S)-NADHX</text>
        <dbReference type="Rhea" id="RHEA:32215"/>
        <dbReference type="ChEBI" id="CHEBI:64074"/>
        <dbReference type="ChEBI" id="CHEBI:64075"/>
        <dbReference type="EC" id="5.1.99.6"/>
    </reaction>
</comment>
<evidence type="ECO:0000256" key="6">
    <source>
        <dbReference type="ARBA" id="ARBA00022741"/>
    </source>
</evidence>
<dbReference type="GO" id="GO:0005524">
    <property type="term" value="F:ATP binding"/>
    <property type="evidence" value="ECO:0007669"/>
    <property type="project" value="UniProtKB-UniRule"/>
</dbReference>
<evidence type="ECO:0000259" key="20">
    <source>
        <dbReference type="PROSITE" id="PS51383"/>
    </source>
</evidence>
<dbReference type="AlphaFoldDB" id="A0A9D1MQI0"/>
<dbReference type="NCBIfam" id="TIGR00197">
    <property type="entry name" value="yjeF_nterm"/>
    <property type="match status" value="1"/>
</dbReference>
<keyword evidence="10 17" id="KW-0520">NAD</keyword>
<comment type="similarity">
    <text evidence="3 19">In the N-terminal section; belongs to the NnrE/AIBP family.</text>
</comment>
<dbReference type="PANTHER" id="PTHR12592:SF0">
    <property type="entry name" value="ATP-DEPENDENT (S)-NAD(P)H-HYDRATE DEHYDRATASE"/>
    <property type="match status" value="1"/>
</dbReference>
<evidence type="ECO:0000256" key="12">
    <source>
        <dbReference type="ARBA" id="ARBA00023239"/>
    </source>
</evidence>
<evidence type="ECO:0000256" key="5">
    <source>
        <dbReference type="ARBA" id="ARBA00022723"/>
    </source>
</evidence>
<evidence type="ECO:0000256" key="7">
    <source>
        <dbReference type="ARBA" id="ARBA00022840"/>
    </source>
</evidence>
<proteinExistence type="inferred from homology"/>
<feature type="domain" description="YjeF C-terminal" evidence="20">
    <location>
        <begin position="231"/>
        <end position="513"/>
    </location>
</feature>
<evidence type="ECO:0000256" key="9">
    <source>
        <dbReference type="ARBA" id="ARBA00022958"/>
    </source>
</evidence>
<dbReference type="PANTHER" id="PTHR12592">
    <property type="entry name" value="ATP-DEPENDENT (S)-NAD(P)H-HYDRATE DEHYDRATASE FAMILY MEMBER"/>
    <property type="match status" value="1"/>
</dbReference>
<dbReference type="HAMAP" id="MF_01965">
    <property type="entry name" value="NADHX_dehydratase"/>
    <property type="match status" value="1"/>
</dbReference>
<comment type="caution">
    <text evidence="22">The sequence shown here is derived from an EMBL/GenBank/DDBJ whole genome shotgun (WGS) entry which is preliminary data.</text>
</comment>
<comment type="similarity">
    <text evidence="4 19">In the C-terminal section; belongs to the NnrD/CARKD family.</text>
</comment>
<dbReference type="InterPro" id="IPR004443">
    <property type="entry name" value="YjeF_N_dom"/>
</dbReference>
<dbReference type="PROSITE" id="PS51383">
    <property type="entry name" value="YJEF_C_3"/>
    <property type="match status" value="1"/>
</dbReference>
<reference evidence="22" key="1">
    <citation type="submission" date="2020-10" db="EMBL/GenBank/DDBJ databases">
        <authorList>
            <person name="Gilroy R."/>
        </authorList>
    </citation>
    <scope>NUCLEOTIDE SEQUENCE</scope>
    <source>
        <strain evidence="22">CHK160-1198</strain>
    </source>
</reference>
<keyword evidence="11 18" id="KW-0413">Isomerase</keyword>
<feature type="domain" description="YjeF N-terminal" evidence="21">
    <location>
        <begin position="9"/>
        <end position="221"/>
    </location>
</feature>
<feature type="binding site" evidence="17">
    <location>
        <position position="455"/>
    </location>
    <ligand>
        <name>(6S)-NADPHX</name>
        <dbReference type="ChEBI" id="CHEBI:64076"/>
    </ligand>
</feature>
<evidence type="ECO:0000313" key="23">
    <source>
        <dbReference type="Proteomes" id="UP000824099"/>
    </source>
</evidence>
<feature type="binding site" evidence="18">
    <location>
        <begin position="135"/>
        <end position="141"/>
    </location>
    <ligand>
        <name>(6S)-NADPHX</name>
        <dbReference type="ChEBI" id="CHEBI:64076"/>
    </ligand>
</feature>
<evidence type="ECO:0000256" key="16">
    <source>
        <dbReference type="ARBA" id="ARBA00049209"/>
    </source>
</evidence>
<feature type="binding site" evidence="18">
    <location>
        <position position="60"/>
    </location>
    <ligand>
        <name>K(+)</name>
        <dbReference type="ChEBI" id="CHEBI:29103"/>
    </ligand>
</feature>
<keyword evidence="6 17" id="KW-0547">Nucleotide-binding</keyword>
<dbReference type="SUPFAM" id="SSF53613">
    <property type="entry name" value="Ribokinase-like"/>
    <property type="match status" value="1"/>
</dbReference>
<evidence type="ECO:0000256" key="18">
    <source>
        <dbReference type="HAMAP-Rule" id="MF_01966"/>
    </source>
</evidence>
<dbReference type="InterPro" id="IPR017953">
    <property type="entry name" value="Carbohydrate_kinase_pred_CS"/>
</dbReference>
<comment type="similarity">
    <text evidence="17">Belongs to the NnrD/CARKD family.</text>
</comment>
<dbReference type="InterPro" id="IPR000631">
    <property type="entry name" value="CARKD"/>
</dbReference>
<evidence type="ECO:0000256" key="1">
    <source>
        <dbReference type="ARBA" id="ARBA00000013"/>
    </source>
</evidence>
<keyword evidence="12 17" id="KW-0456">Lyase</keyword>
<name>A0A9D1MQI0_9FIRM</name>
<comment type="cofactor">
    <cofactor evidence="17">
        <name>Mg(2+)</name>
        <dbReference type="ChEBI" id="CHEBI:18420"/>
    </cofactor>
</comment>
<dbReference type="Proteomes" id="UP000824099">
    <property type="component" value="Unassembled WGS sequence"/>
</dbReference>
<keyword evidence="7 17" id="KW-0067">ATP-binding</keyword>
<comment type="caution">
    <text evidence="18">Lacks conserved residue(s) required for the propagation of feature annotation.</text>
</comment>
<evidence type="ECO:0000256" key="11">
    <source>
        <dbReference type="ARBA" id="ARBA00023235"/>
    </source>
</evidence>
<comment type="function">
    <text evidence="18">Catalyzes the epimerization of the S- and R-forms of NAD(P)HX, a damaged form of NAD(P)H that is a result of enzymatic or heat-dependent hydration. This is a prerequisite for the S-specific NAD(P)H-hydrate dehydratase to allow the repair of both epimers of NAD(P)HX.</text>
</comment>
<dbReference type="GO" id="GO:0046872">
    <property type="term" value="F:metal ion binding"/>
    <property type="evidence" value="ECO:0007669"/>
    <property type="project" value="UniProtKB-UniRule"/>
</dbReference>
<evidence type="ECO:0000256" key="2">
    <source>
        <dbReference type="ARBA" id="ARBA00000909"/>
    </source>
</evidence>
<dbReference type="PROSITE" id="PS01050">
    <property type="entry name" value="YJEF_C_2"/>
    <property type="match status" value="1"/>
</dbReference>
<organism evidence="22 23">
    <name type="scientific">Candidatus Avacidaminococcus intestinavium</name>
    <dbReference type="NCBI Taxonomy" id="2840684"/>
    <lineage>
        <taxon>Bacteria</taxon>
        <taxon>Bacillati</taxon>
        <taxon>Bacillota</taxon>
        <taxon>Negativicutes</taxon>
        <taxon>Acidaminococcales</taxon>
        <taxon>Acidaminococcaceae</taxon>
        <taxon>Acidaminococcaceae incertae sedis</taxon>
        <taxon>Candidatus Avacidaminococcus</taxon>
    </lineage>
</organism>
<protein>
    <recommendedName>
        <fullName evidence="19">Bifunctional NAD(P)H-hydrate repair enzyme</fullName>
    </recommendedName>
    <alternativeName>
        <fullName evidence="19">Nicotinamide nucleotide repair protein</fullName>
    </alternativeName>
    <domain>
        <recommendedName>
            <fullName evidence="19">ADP-dependent (S)-NAD(P)H-hydrate dehydratase</fullName>
            <ecNumber evidence="19">4.2.1.136</ecNumber>
        </recommendedName>
        <alternativeName>
            <fullName evidence="19">ADP-dependent NAD(P)HX dehydratase</fullName>
        </alternativeName>
    </domain>
    <domain>
        <recommendedName>
            <fullName evidence="19">NAD(P)H-hydrate epimerase</fullName>
            <ecNumber evidence="19">5.1.99.6</ecNumber>
        </recommendedName>
    </domain>
</protein>
<dbReference type="HAMAP" id="MF_01966">
    <property type="entry name" value="NADHX_epimerase"/>
    <property type="match status" value="1"/>
</dbReference>
<evidence type="ECO:0000256" key="13">
    <source>
        <dbReference type="ARBA" id="ARBA00023268"/>
    </source>
</evidence>
<gene>
    <name evidence="17" type="primary">nnrD</name>
    <name evidence="18" type="synonym">nnrE</name>
    <name evidence="22" type="ORF">IAB06_05975</name>
</gene>
<feature type="binding site" evidence="17">
    <location>
        <position position="266"/>
    </location>
    <ligand>
        <name>(6S)-NADPHX</name>
        <dbReference type="ChEBI" id="CHEBI:64076"/>
    </ligand>
</feature>
<dbReference type="InterPro" id="IPR029056">
    <property type="entry name" value="Ribokinase-like"/>
</dbReference>
<dbReference type="GO" id="GO:0052855">
    <property type="term" value="F:ADP-dependent NAD(P)H-hydrate dehydratase activity"/>
    <property type="evidence" value="ECO:0007669"/>
    <property type="project" value="UniProtKB-UniRule"/>
</dbReference>
<evidence type="ECO:0000259" key="21">
    <source>
        <dbReference type="PROSITE" id="PS51385"/>
    </source>
</evidence>
<comment type="catalytic activity">
    <reaction evidence="16 17 19">
        <text>(6S)-NADPHX + ADP = AMP + phosphate + NADPH + H(+)</text>
        <dbReference type="Rhea" id="RHEA:32235"/>
        <dbReference type="ChEBI" id="CHEBI:15378"/>
        <dbReference type="ChEBI" id="CHEBI:43474"/>
        <dbReference type="ChEBI" id="CHEBI:57783"/>
        <dbReference type="ChEBI" id="CHEBI:64076"/>
        <dbReference type="ChEBI" id="CHEBI:456215"/>
        <dbReference type="ChEBI" id="CHEBI:456216"/>
        <dbReference type="EC" id="4.2.1.136"/>
    </reaction>
</comment>
<keyword evidence="8 17" id="KW-0521">NADP</keyword>
<dbReference type="NCBIfam" id="TIGR00196">
    <property type="entry name" value="yjeF_cterm"/>
    <property type="match status" value="1"/>
</dbReference>
<dbReference type="EC" id="5.1.99.6" evidence="19"/>
<dbReference type="PIRSF" id="PIRSF017184">
    <property type="entry name" value="Nnr"/>
    <property type="match status" value="1"/>
</dbReference>
<evidence type="ECO:0000256" key="14">
    <source>
        <dbReference type="ARBA" id="ARBA00025153"/>
    </source>
</evidence>
<reference evidence="22" key="2">
    <citation type="journal article" date="2021" name="PeerJ">
        <title>Extensive microbial diversity within the chicken gut microbiome revealed by metagenomics and culture.</title>
        <authorList>
            <person name="Gilroy R."/>
            <person name="Ravi A."/>
            <person name="Getino M."/>
            <person name="Pursley I."/>
            <person name="Horton D.L."/>
            <person name="Alikhan N.F."/>
            <person name="Baker D."/>
            <person name="Gharbi K."/>
            <person name="Hall N."/>
            <person name="Watson M."/>
            <person name="Adriaenssens E.M."/>
            <person name="Foster-Nyarko E."/>
            <person name="Jarju S."/>
            <person name="Secka A."/>
            <person name="Antonio M."/>
            <person name="Oren A."/>
            <person name="Chaudhuri R.R."/>
            <person name="La Ragione R."/>
            <person name="Hildebrand F."/>
            <person name="Pallen M.J."/>
        </authorList>
    </citation>
    <scope>NUCLEOTIDE SEQUENCE</scope>
    <source>
        <strain evidence="22">CHK160-1198</strain>
    </source>
</reference>
<dbReference type="Gene3D" id="3.40.1190.20">
    <property type="match status" value="1"/>
</dbReference>
<dbReference type="GO" id="GO:0110051">
    <property type="term" value="P:metabolite repair"/>
    <property type="evidence" value="ECO:0007669"/>
    <property type="project" value="TreeGrafter"/>
</dbReference>
<comment type="catalytic activity">
    <reaction evidence="15 17 19">
        <text>(6S)-NADHX + ADP = AMP + phosphate + NADH + H(+)</text>
        <dbReference type="Rhea" id="RHEA:32223"/>
        <dbReference type="ChEBI" id="CHEBI:15378"/>
        <dbReference type="ChEBI" id="CHEBI:43474"/>
        <dbReference type="ChEBI" id="CHEBI:57945"/>
        <dbReference type="ChEBI" id="CHEBI:64074"/>
        <dbReference type="ChEBI" id="CHEBI:456215"/>
        <dbReference type="ChEBI" id="CHEBI:456216"/>
        <dbReference type="EC" id="4.2.1.136"/>
    </reaction>
</comment>
<evidence type="ECO:0000256" key="8">
    <source>
        <dbReference type="ARBA" id="ARBA00022857"/>
    </source>
</evidence>
<feature type="binding site" evidence="18">
    <location>
        <position position="164"/>
    </location>
    <ligand>
        <name>(6S)-NADPHX</name>
        <dbReference type="ChEBI" id="CHEBI:64076"/>
    </ligand>
</feature>
<dbReference type="GO" id="GO:0046496">
    <property type="term" value="P:nicotinamide nucleotide metabolic process"/>
    <property type="evidence" value="ECO:0007669"/>
    <property type="project" value="UniProtKB-UniRule"/>
</dbReference>
<comment type="function">
    <text evidence="17">Catalyzes the dehydration of the S-form of NAD(P)HX at the expense of ADP, which is converted to AMP. Together with NAD(P)HX epimerase, which catalyzes the epimerization of the S- and R-forms, the enzyme allows the repair of both epimers of NAD(P)HX, a damaged form of NAD(P)H that is a result of enzymatic or heat-dependent hydration.</text>
</comment>
<keyword evidence="13" id="KW-0511">Multifunctional enzyme</keyword>
<comment type="catalytic activity">
    <reaction evidence="2 18 19">
        <text>(6R)-NADPHX = (6S)-NADPHX</text>
        <dbReference type="Rhea" id="RHEA:32227"/>
        <dbReference type="ChEBI" id="CHEBI:64076"/>
        <dbReference type="ChEBI" id="CHEBI:64077"/>
        <dbReference type="EC" id="5.1.99.6"/>
    </reaction>
</comment>
<dbReference type="InterPro" id="IPR036652">
    <property type="entry name" value="YjeF_N_dom_sf"/>
</dbReference>
<feature type="binding site" evidence="18">
    <location>
        <position position="167"/>
    </location>
    <ligand>
        <name>K(+)</name>
        <dbReference type="ChEBI" id="CHEBI:29103"/>
    </ligand>
</feature>
<feature type="binding site" evidence="17">
    <location>
        <position position="337"/>
    </location>
    <ligand>
        <name>(6S)-NADPHX</name>
        <dbReference type="ChEBI" id="CHEBI:64076"/>
    </ligand>
</feature>
<evidence type="ECO:0000256" key="10">
    <source>
        <dbReference type="ARBA" id="ARBA00023027"/>
    </source>
</evidence>
<evidence type="ECO:0000256" key="4">
    <source>
        <dbReference type="ARBA" id="ARBA00009524"/>
    </source>
</evidence>
<dbReference type="EMBL" id="DVNI01000098">
    <property type="protein sequence ID" value="HIU64562.1"/>
    <property type="molecule type" value="Genomic_DNA"/>
</dbReference>
<dbReference type="SUPFAM" id="SSF64153">
    <property type="entry name" value="YjeF N-terminal domain-like"/>
    <property type="match status" value="1"/>
</dbReference>
<accession>A0A9D1MQI0</accession>
<feature type="binding site" evidence="17">
    <location>
        <position position="388"/>
    </location>
    <ligand>
        <name>(6S)-NADPHX</name>
        <dbReference type="ChEBI" id="CHEBI:64076"/>
    </ligand>
</feature>
<evidence type="ECO:0000256" key="15">
    <source>
        <dbReference type="ARBA" id="ARBA00048238"/>
    </source>
</evidence>
<feature type="binding site" evidence="18">
    <location>
        <position position="131"/>
    </location>
    <ligand>
        <name>K(+)</name>
        <dbReference type="ChEBI" id="CHEBI:29103"/>
    </ligand>
</feature>
<evidence type="ECO:0000256" key="3">
    <source>
        <dbReference type="ARBA" id="ARBA00006001"/>
    </source>
</evidence>
<comment type="function">
    <text evidence="14 19">Bifunctional enzyme that catalyzes the epimerization of the S- and R-forms of NAD(P)HX and the dehydration of the S-form of NAD(P)HX at the expense of ADP, which is converted to AMP. This allows the repair of both epimers of NAD(P)HX, a damaged form of NAD(P)H that is a result of enzymatic or heat-dependent hydration.</text>
</comment>
<dbReference type="PROSITE" id="PS51385">
    <property type="entry name" value="YJEF_N"/>
    <property type="match status" value="1"/>
</dbReference>